<gene>
    <name evidence="1" type="ORF">FMOSSE_LOCUS7271</name>
</gene>
<keyword evidence="2" id="KW-1185">Reference proteome</keyword>
<dbReference type="Proteomes" id="UP000789375">
    <property type="component" value="Unassembled WGS sequence"/>
</dbReference>
<sequence>MRKFADKSIDFLFRLKDFGQEQCGLSAHEDGRHHLYESFL</sequence>
<evidence type="ECO:0000313" key="1">
    <source>
        <dbReference type="EMBL" id="CAG8567298.1"/>
    </source>
</evidence>
<proteinExistence type="predicted"/>
<dbReference type="EMBL" id="CAJVPP010001662">
    <property type="protein sequence ID" value="CAG8567298.1"/>
    <property type="molecule type" value="Genomic_DNA"/>
</dbReference>
<reference evidence="1" key="1">
    <citation type="submission" date="2021-06" db="EMBL/GenBank/DDBJ databases">
        <authorList>
            <person name="Kallberg Y."/>
            <person name="Tangrot J."/>
            <person name="Rosling A."/>
        </authorList>
    </citation>
    <scope>NUCLEOTIDE SEQUENCE</scope>
    <source>
        <strain evidence="1">87-6 pot B 2015</strain>
    </source>
</reference>
<comment type="caution">
    <text evidence="1">The sequence shown here is derived from an EMBL/GenBank/DDBJ whole genome shotgun (WGS) entry which is preliminary data.</text>
</comment>
<accession>A0A9N9BIV5</accession>
<organism evidence="1 2">
    <name type="scientific">Funneliformis mosseae</name>
    <name type="common">Endomycorrhizal fungus</name>
    <name type="synonym">Glomus mosseae</name>
    <dbReference type="NCBI Taxonomy" id="27381"/>
    <lineage>
        <taxon>Eukaryota</taxon>
        <taxon>Fungi</taxon>
        <taxon>Fungi incertae sedis</taxon>
        <taxon>Mucoromycota</taxon>
        <taxon>Glomeromycotina</taxon>
        <taxon>Glomeromycetes</taxon>
        <taxon>Glomerales</taxon>
        <taxon>Glomeraceae</taxon>
        <taxon>Funneliformis</taxon>
    </lineage>
</organism>
<evidence type="ECO:0000313" key="2">
    <source>
        <dbReference type="Proteomes" id="UP000789375"/>
    </source>
</evidence>
<name>A0A9N9BIV5_FUNMO</name>
<protein>
    <submittedName>
        <fullName evidence="1">463_t:CDS:1</fullName>
    </submittedName>
</protein>
<dbReference type="AlphaFoldDB" id="A0A9N9BIV5"/>